<proteinExistence type="predicted"/>
<feature type="transmembrane region" description="Helical" evidence="1">
    <location>
        <begin position="71"/>
        <end position="93"/>
    </location>
</feature>
<organism evidence="2 3">
    <name type="scientific">Wenjunlia vitaminophila</name>
    <name type="common">Streptomyces vitaminophilus</name>
    <dbReference type="NCBI Taxonomy" id="76728"/>
    <lineage>
        <taxon>Bacteria</taxon>
        <taxon>Bacillati</taxon>
        <taxon>Actinomycetota</taxon>
        <taxon>Actinomycetes</taxon>
        <taxon>Kitasatosporales</taxon>
        <taxon>Streptomycetaceae</taxon>
        <taxon>Wenjunlia</taxon>
    </lineage>
</organism>
<evidence type="ECO:0000313" key="2">
    <source>
        <dbReference type="EMBL" id="KRV50903.1"/>
    </source>
</evidence>
<keyword evidence="1" id="KW-0812">Transmembrane</keyword>
<keyword evidence="3" id="KW-1185">Reference proteome</keyword>
<evidence type="ECO:0000313" key="3">
    <source>
        <dbReference type="Proteomes" id="UP000050867"/>
    </source>
</evidence>
<name>A0A0T6LXK9_WENVI</name>
<dbReference type="EMBL" id="LLZU01000003">
    <property type="protein sequence ID" value="KRV50903.1"/>
    <property type="molecule type" value="Genomic_DNA"/>
</dbReference>
<keyword evidence="1" id="KW-1133">Transmembrane helix</keyword>
<dbReference type="STRING" id="76728.AQ490_13215"/>
<dbReference type="Pfam" id="PF03334">
    <property type="entry name" value="PhaG_MnhG_YufB"/>
    <property type="match status" value="1"/>
</dbReference>
<dbReference type="AlphaFoldDB" id="A0A0T6LXK9"/>
<feature type="transmembrane region" description="Helical" evidence="1">
    <location>
        <begin position="41"/>
        <end position="59"/>
    </location>
</feature>
<dbReference type="GO" id="GO:0098662">
    <property type="term" value="P:inorganic cation transmembrane transport"/>
    <property type="evidence" value="ECO:0007669"/>
    <property type="project" value="InterPro"/>
</dbReference>
<sequence>MTAEDVRHVVAVGLAAAGTGVVVLSALAALTMREVYGRLHFLTPVTSLGAPLIGVALAVENGWGLTAALDLLTAGLLTVTGPALAAATGRVAAHHDGLR</sequence>
<feature type="transmembrane region" description="Helical" evidence="1">
    <location>
        <begin position="6"/>
        <end position="29"/>
    </location>
</feature>
<reference evidence="2 3" key="1">
    <citation type="submission" date="2015-10" db="EMBL/GenBank/DDBJ databases">
        <title>Draft genome sequence of pyrrolomycin-producing Streptomyces vitaminophilus.</title>
        <authorList>
            <person name="Graham D.E."/>
            <person name="Mahan K.M."/>
            <person name="Klingeman D.M."/>
            <person name="Hettich R.L."/>
            <person name="Parry R.J."/>
        </authorList>
    </citation>
    <scope>NUCLEOTIDE SEQUENCE [LARGE SCALE GENOMIC DNA]</scope>
    <source>
        <strain evidence="2 3">ATCC 31673</strain>
    </source>
</reference>
<accession>A0A0T6LXK9</accession>
<keyword evidence="1" id="KW-0472">Membrane</keyword>
<comment type="caution">
    <text evidence="2">The sequence shown here is derived from an EMBL/GenBank/DDBJ whole genome shotgun (WGS) entry which is preliminary data.</text>
</comment>
<dbReference type="GO" id="GO:0015297">
    <property type="term" value="F:antiporter activity"/>
    <property type="evidence" value="ECO:0007669"/>
    <property type="project" value="InterPro"/>
</dbReference>
<dbReference type="InterPro" id="IPR005133">
    <property type="entry name" value="PhaG_MnhG_YufB"/>
</dbReference>
<evidence type="ECO:0000256" key="1">
    <source>
        <dbReference type="SAM" id="Phobius"/>
    </source>
</evidence>
<protein>
    <submittedName>
        <fullName evidence="2">Uncharacterized protein</fullName>
    </submittedName>
</protein>
<dbReference type="RefSeq" id="WP_018383611.1">
    <property type="nucleotide sequence ID" value="NZ_LLZU01000003.1"/>
</dbReference>
<dbReference type="eggNOG" id="ENOG5031VPG">
    <property type="taxonomic scope" value="Bacteria"/>
</dbReference>
<gene>
    <name evidence="2" type="ORF">AQ490_13215</name>
</gene>
<dbReference type="Proteomes" id="UP000050867">
    <property type="component" value="Unassembled WGS sequence"/>
</dbReference>